<dbReference type="OrthoDB" id="365607at2759"/>
<reference evidence="2 3" key="1">
    <citation type="journal article" date="2005" name="Science">
        <title>Genome of the host-cell transforming parasite Theileria annulata compared with T. parva.</title>
        <authorList>
            <person name="Pain A."/>
            <person name="Renauld H."/>
            <person name="Berriman M."/>
            <person name="Murphy L."/>
            <person name="Yeats C.A."/>
            <person name="Weir W."/>
            <person name="Kerhornou A."/>
            <person name="Aslett M."/>
            <person name="Bishop R."/>
            <person name="Bouchier C."/>
            <person name="Cochet M."/>
            <person name="Coulson R.M.R."/>
            <person name="Cronin A."/>
            <person name="de Villiers E.P."/>
            <person name="Fraser A."/>
            <person name="Fosker N."/>
            <person name="Gardner M."/>
            <person name="Goble A."/>
            <person name="Griffiths-Jones S."/>
            <person name="Harris D.E."/>
            <person name="Katzer F."/>
            <person name="Larke N."/>
            <person name="Lord A."/>
            <person name="Maser P."/>
            <person name="McKellar S."/>
            <person name="Mooney P."/>
            <person name="Morton F."/>
            <person name="Nene V."/>
            <person name="O'Neil S."/>
            <person name="Price C."/>
            <person name="Quail M.A."/>
            <person name="Rabbinowitsch E."/>
            <person name="Rawlings N.D."/>
            <person name="Rutter S."/>
            <person name="Saunders D."/>
            <person name="Seeger K."/>
            <person name="Shah T."/>
            <person name="Squares R."/>
            <person name="Squares S."/>
            <person name="Tivey A."/>
            <person name="Walker A.R."/>
            <person name="Woodward J."/>
            <person name="Dobbelaere D.A.E."/>
            <person name="Langsley G."/>
            <person name="Rajandream M.A."/>
            <person name="McKeever D."/>
            <person name="Shiels B."/>
            <person name="Tait A."/>
            <person name="Barrell B.G."/>
            <person name="Hall N."/>
        </authorList>
    </citation>
    <scope>NUCLEOTIDE SEQUENCE [LARGE SCALE GENOMIC DNA]</scope>
    <source>
        <strain evidence="3">Ankara</strain>
    </source>
</reference>
<dbReference type="GeneID" id="3862636"/>
<feature type="transmembrane region" description="Helical" evidence="1">
    <location>
        <begin position="192"/>
        <end position="212"/>
    </location>
</feature>
<feature type="transmembrane region" description="Helical" evidence="1">
    <location>
        <begin position="32"/>
        <end position="49"/>
    </location>
</feature>
<dbReference type="Proteomes" id="UP000001950">
    <property type="component" value="Chromosome 4"/>
</dbReference>
<proteinExistence type="predicted"/>
<dbReference type="KEGG" id="tan:TA10650"/>
<evidence type="ECO:0000313" key="2">
    <source>
        <dbReference type="EMBL" id="CAI76674.1"/>
    </source>
</evidence>
<feature type="transmembrane region" description="Helical" evidence="1">
    <location>
        <begin position="100"/>
        <end position="121"/>
    </location>
</feature>
<dbReference type="AlphaFoldDB" id="Q4U929"/>
<keyword evidence="1" id="KW-1133">Transmembrane helix</keyword>
<dbReference type="EMBL" id="CR940353">
    <property type="protein sequence ID" value="CAI76674.1"/>
    <property type="molecule type" value="Genomic_DNA"/>
</dbReference>
<dbReference type="InterPro" id="IPR036259">
    <property type="entry name" value="MFS_trans_sf"/>
</dbReference>
<feature type="transmembrane region" description="Helical" evidence="1">
    <location>
        <begin position="356"/>
        <end position="377"/>
    </location>
</feature>
<evidence type="ECO:0000313" key="3">
    <source>
        <dbReference type="Proteomes" id="UP000001950"/>
    </source>
</evidence>
<keyword evidence="3" id="KW-1185">Reference proteome</keyword>
<accession>Q4U929</accession>
<protein>
    <submittedName>
        <fullName evidence="2">Uncharacterized protein</fullName>
    </submittedName>
</protein>
<feature type="transmembrane region" description="Helical" evidence="1">
    <location>
        <begin position="389"/>
        <end position="412"/>
    </location>
</feature>
<dbReference type="OMA" id="FNCTLES"/>
<feature type="transmembrane region" description="Helical" evidence="1">
    <location>
        <begin position="157"/>
        <end position="177"/>
    </location>
</feature>
<feature type="transmembrane region" description="Helical" evidence="1">
    <location>
        <begin position="127"/>
        <end position="145"/>
    </location>
</feature>
<feature type="transmembrane region" description="Helical" evidence="1">
    <location>
        <begin position="69"/>
        <end position="91"/>
    </location>
</feature>
<dbReference type="InParanoid" id="Q4U929"/>
<dbReference type="STRING" id="5874.Q4U929"/>
<name>Q4U929_THEAN</name>
<feature type="transmembrane region" description="Helical" evidence="1">
    <location>
        <begin position="315"/>
        <end position="335"/>
    </location>
</feature>
<gene>
    <name evidence="2" type="ORF">TA10650</name>
</gene>
<dbReference type="eggNOG" id="ENOG502QWZJ">
    <property type="taxonomic scope" value="Eukaryota"/>
</dbReference>
<keyword evidence="1" id="KW-0812">Transmembrane</keyword>
<evidence type="ECO:0000256" key="1">
    <source>
        <dbReference type="SAM" id="Phobius"/>
    </source>
</evidence>
<organism evidence="2 3">
    <name type="scientific">Theileria annulata</name>
    <dbReference type="NCBI Taxonomy" id="5874"/>
    <lineage>
        <taxon>Eukaryota</taxon>
        <taxon>Sar</taxon>
        <taxon>Alveolata</taxon>
        <taxon>Apicomplexa</taxon>
        <taxon>Aconoidasida</taxon>
        <taxon>Piroplasmida</taxon>
        <taxon>Theileriidae</taxon>
        <taxon>Theileria</taxon>
    </lineage>
</organism>
<keyword evidence="1" id="KW-0472">Membrane</keyword>
<dbReference type="SUPFAM" id="SSF103473">
    <property type="entry name" value="MFS general substrate transporter"/>
    <property type="match status" value="1"/>
</dbReference>
<dbReference type="RefSeq" id="XP_953299.1">
    <property type="nucleotide sequence ID" value="XM_948206.1"/>
</dbReference>
<feature type="transmembrane region" description="Helical" evidence="1">
    <location>
        <begin position="433"/>
        <end position="452"/>
    </location>
</feature>
<dbReference type="VEuPathDB" id="PiroplasmaDB:TA10650"/>
<sequence length="502" mass="57444">MKKNKSSCNTCISEVFRNSYKKLKKIFVNEKFYVAFNAFSAHMFIQIASVTSKHISVAFKIPAENTGIYFAKLLSARGLISLAASILSYIINMTTKGENVLISLIFSFSIFIFRFIFMAFLHMSTNLPLTIYLAYILEGLAVGLFQMPFYSLTAEYVSILSVSFKLSRITLFVLQIFLDLANFKNPIVMVKIQYWFAFTITCISTGLWFAFCSNKSKRNKKKKQEAMNEFVDVSDESFILKVDELGEEETPSFRGDDDDTPNTRDEQAEIVEPGFFTLFLDQISPFCMCLAAIMMKSTIHPGLLPYSLLNRDKCHSINMVVTPMALMATTFVHLLKENVKSIDRRWDWKWNMMWMTGIPPFTVVMLIFVSLHSKGVIAKGIINQKWSVLALGVVFFLFNCTLESFGYVGVAANVKQNGKILTRGRKIVSTGQMSTLITGFIFYKFSIGYSVTRKSIISDVGRSIYINKMSRFETLWFWIGRTIIEAFKDFVNDFRLNIKDYI</sequence>